<dbReference type="AlphaFoldDB" id="A0A9X2K260"/>
<dbReference type="InterPro" id="IPR009057">
    <property type="entry name" value="Homeodomain-like_sf"/>
</dbReference>
<accession>A0A9X2K260</accession>
<dbReference type="Proteomes" id="UP001139648">
    <property type="component" value="Unassembled WGS sequence"/>
</dbReference>
<dbReference type="GO" id="GO:0003700">
    <property type="term" value="F:DNA-binding transcription factor activity"/>
    <property type="evidence" value="ECO:0007669"/>
    <property type="project" value="TreeGrafter"/>
</dbReference>
<protein>
    <submittedName>
        <fullName evidence="7">AcrR family transcriptional regulator</fullName>
    </submittedName>
</protein>
<dbReference type="EMBL" id="JAMZEB010000002">
    <property type="protein sequence ID" value="MCP2357054.1"/>
    <property type="molecule type" value="Genomic_DNA"/>
</dbReference>
<evidence type="ECO:0000313" key="7">
    <source>
        <dbReference type="EMBL" id="MCP2357054.1"/>
    </source>
</evidence>
<feature type="compositionally biased region" description="Basic and acidic residues" evidence="5">
    <location>
        <begin position="278"/>
        <end position="293"/>
    </location>
</feature>
<keyword evidence="3" id="KW-0804">Transcription</keyword>
<evidence type="ECO:0000256" key="5">
    <source>
        <dbReference type="SAM" id="MobiDB-lite"/>
    </source>
</evidence>
<evidence type="ECO:0000313" key="8">
    <source>
        <dbReference type="Proteomes" id="UP001139648"/>
    </source>
</evidence>
<evidence type="ECO:0000259" key="6">
    <source>
        <dbReference type="PROSITE" id="PS50977"/>
    </source>
</evidence>
<keyword evidence="2 4" id="KW-0238">DNA-binding</keyword>
<evidence type="ECO:0000256" key="2">
    <source>
        <dbReference type="ARBA" id="ARBA00023125"/>
    </source>
</evidence>
<dbReference type="InterPro" id="IPR001647">
    <property type="entry name" value="HTH_TetR"/>
</dbReference>
<reference evidence="7" key="1">
    <citation type="submission" date="2022-06" db="EMBL/GenBank/DDBJ databases">
        <title>Sequencing the genomes of 1000 actinobacteria strains.</title>
        <authorList>
            <person name="Klenk H.-P."/>
        </authorList>
    </citation>
    <scope>NUCLEOTIDE SEQUENCE</scope>
    <source>
        <strain evidence="7">DSM 46694</strain>
    </source>
</reference>
<feature type="domain" description="HTH tetR-type" evidence="6">
    <location>
        <begin position="15"/>
        <end position="75"/>
    </location>
</feature>
<name>A0A9X2K260_9ACTN</name>
<dbReference type="PANTHER" id="PTHR30055">
    <property type="entry name" value="HTH-TYPE TRANSCRIPTIONAL REGULATOR RUTR"/>
    <property type="match status" value="1"/>
</dbReference>
<dbReference type="GO" id="GO:0000976">
    <property type="term" value="F:transcription cis-regulatory region binding"/>
    <property type="evidence" value="ECO:0007669"/>
    <property type="project" value="TreeGrafter"/>
</dbReference>
<gene>
    <name evidence="7" type="ORF">HD597_004074</name>
</gene>
<evidence type="ECO:0000256" key="3">
    <source>
        <dbReference type="ARBA" id="ARBA00023163"/>
    </source>
</evidence>
<feature type="DNA-binding region" description="H-T-H motif" evidence="4">
    <location>
        <begin position="38"/>
        <end position="57"/>
    </location>
</feature>
<dbReference type="Pfam" id="PF00440">
    <property type="entry name" value="TetR_N"/>
    <property type="match status" value="1"/>
</dbReference>
<sequence>MSGVKRPGKRAQKAHETRRRILSAALELFVRDGYGATNLQDVAGKAGVAVQTIYFVFGSKRALLKELLDVTIAGDDEPVATMDRPWYVDALAACTAQDMLRAYVAGATSVLERVAPIGRVLEGACASDPEVAALWPHDVDPRYVVQERAAKALAGKPGARVEVSVPEAADLLYGLLSPELYLLFVHARRWPRERWERWARRTLRAQLCSDEDSGALEAVYDAGEPGRSASRASSVRTPCSCEILRNSSRASSQTAEAARWSPAARCTSPSASSVRARYGIEPRVRHARTERSRVATAAGRSPSARSSRPSTLSESAR</sequence>
<dbReference type="PROSITE" id="PS50977">
    <property type="entry name" value="HTH_TETR_2"/>
    <property type="match status" value="1"/>
</dbReference>
<comment type="caution">
    <text evidence="7">The sequence shown here is derived from an EMBL/GenBank/DDBJ whole genome shotgun (WGS) entry which is preliminary data.</text>
</comment>
<feature type="compositionally biased region" description="Low complexity" evidence="5">
    <location>
        <begin position="295"/>
        <end position="317"/>
    </location>
</feature>
<dbReference type="PANTHER" id="PTHR30055:SF234">
    <property type="entry name" value="HTH-TYPE TRANSCRIPTIONAL REGULATOR BETI"/>
    <property type="match status" value="1"/>
</dbReference>
<dbReference type="SUPFAM" id="SSF46689">
    <property type="entry name" value="Homeodomain-like"/>
    <property type="match status" value="1"/>
</dbReference>
<evidence type="ECO:0000256" key="1">
    <source>
        <dbReference type="ARBA" id="ARBA00023015"/>
    </source>
</evidence>
<dbReference type="InterPro" id="IPR050109">
    <property type="entry name" value="HTH-type_TetR-like_transc_reg"/>
</dbReference>
<evidence type="ECO:0000256" key="4">
    <source>
        <dbReference type="PROSITE-ProRule" id="PRU00335"/>
    </source>
</evidence>
<keyword evidence="8" id="KW-1185">Reference proteome</keyword>
<keyword evidence="1" id="KW-0805">Transcription regulation</keyword>
<proteinExistence type="predicted"/>
<dbReference type="PRINTS" id="PR00455">
    <property type="entry name" value="HTHTETR"/>
</dbReference>
<feature type="region of interest" description="Disordered" evidence="5">
    <location>
        <begin position="255"/>
        <end position="317"/>
    </location>
</feature>
<organism evidence="7 8">
    <name type="scientific">Nonomuraea thailandensis</name>
    <dbReference type="NCBI Taxonomy" id="1188745"/>
    <lineage>
        <taxon>Bacteria</taxon>
        <taxon>Bacillati</taxon>
        <taxon>Actinomycetota</taxon>
        <taxon>Actinomycetes</taxon>
        <taxon>Streptosporangiales</taxon>
        <taxon>Streptosporangiaceae</taxon>
        <taxon>Nonomuraea</taxon>
    </lineage>
</organism>
<dbReference type="Gene3D" id="1.10.357.10">
    <property type="entry name" value="Tetracycline Repressor, domain 2"/>
    <property type="match status" value="1"/>
</dbReference>